<evidence type="ECO:0000256" key="8">
    <source>
        <dbReference type="ARBA" id="ARBA00023055"/>
    </source>
</evidence>
<dbReference type="FunFam" id="3.40.50.300:FF:000221">
    <property type="entry name" value="Multidrug ABC transporter ATP-binding protein"/>
    <property type="match status" value="1"/>
</dbReference>
<feature type="transmembrane region" description="Helical" evidence="10">
    <location>
        <begin position="288"/>
        <end position="313"/>
    </location>
</feature>
<evidence type="ECO:0000313" key="14">
    <source>
        <dbReference type="Proteomes" id="UP000587991"/>
    </source>
</evidence>
<evidence type="ECO:0000256" key="2">
    <source>
        <dbReference type="ARBA" id="ARBA00022448"/>
    </source>
</evidence>
<evidence type="ECO:0000313" key="13">
    <source>
        <dbReference type="EMBL" id="NLR75929.1"/>
    </source>
</evidence>
<dbReference type="GO" id="GO:0005524">
    <property type="term" value="F:ATP binding"/>
    <property type="evidence" value="ECO:0007669"/>
    <property type="project" value="UniProtKB-KW"/>
</dbReference>
<evidence type="ECO:0000256" key="5">
    <source>
        <dbReference type="ARBA" id="ARBA00022741"/>
    </source>
</evidence>
<keyword evidence="2" id="KW-0813">Transport</keyword>
<dbReference type="InterPro" id="IPR017871">
    <property type="entry name" value="ABC_transporter-like_CS"/>
</dbReference>
<feature type="transmembrane region" description="Helical" evidence="10">
    <location>
        <begin position="147"/>
        <end position="166"/>
    </location>
</feature>
<dbReference type="GO" id="GO:0140359">
    <property type="term" value="F:ABC-type transporter activity"/>
    <property type="evidence" value="ECO:0007669"/>
    <property type="project" value="InterPro"/>
</dbReference>
<dbReference type="GO" id="GO:0034040">
    <property type="term" value="F:ATPase-coupled lipid transmembrane transporter activity"/>
    <property type="evidence" value="ECO:0007669"/>
    <property type="project" value="TreeGrafter"/>
</dbReference>
<dbReference type="InterPro" id="IPR011527">
    <property type="entry name" value="ABC1_TM_dom"/>
</dbReference>
<reference evidence="13 14" key="1">
    <citation type="submission" date="2020-04" db="EMBL/GenBank/DDBJ databases">
        <title>Draft genome of Leeia sp. IMCC25680.</title>
        <authorList>
            <person name="Song J."/>
            <person name="Cho J.-C."/>
        </authorList>
    </citation>
    <scope>NUCLEOTIDE SEQUENCE [LARGE SCALE GENOMIC DNA]</scope>
    <source>
        <strain evidence="13 14">IMCC25680</strain>
    </source>
</reference>
<keyword evidence="4 10" id="KW-0812">Transmembrane</keyword>
<dbReference type="PROSITE" id="PS00211">
    <property type="entry name" value="ABC_TRANSPORTER_1"/>
    <property type="match status" value="1"/>
</dbReference>
<protein>
    <submittedName>
        <fullName evidence="13">ABC transporter ATP-binding protein</fullName>
    </submittedName>
</protein>
<keyword evidence="3" id="KW-1003">Cell membrane</keyword>
<proteinExistence type="predicted"/>
<accession>A0A847SF86</accession>
<dbReference type="SUPFAM" id="SSF90123">
    <property type="entry name" value="ABC transporter transmembrane region"/>
    <property type="match status" value="1"/>
</dbReference>
<dbReference type="SMART" id="SM00382">
    <property type="entry name" value="AAA"/>
    <property type="match status" value="1"/>
</dbReference>
<keyword evidence="14" id="KW-1185">Reference proteome</keyword>
<sequence>MSPNAPLDFASLPRQGGLKPSLAVLQPWRRTLWGVCAAVAVAGMLSLTPYLAAWWQGQALLAGGQGVSITAVLSGLLVAWLGRHTLLYWARAASHRMAFAVIEQLRQALLHKLQRVPLVWFDRQHPAELTHLLGQQVDELEDGLAHLLPDLVSATLIPLLTLVVLVGVDWRLALACFLPYVLAVLASARSMVTGQAAMQAMMTAWGGVLQQLSVFVKGQPLLRAYGQGHHRHHAIAQALQQHQSLAEASVQRTLWLAVLFMILGTSSLSAVLLLGMGVLPAHSITPSALLFAIVVSIGLGSLYGDVFSLFLRLGKLGGVWRRMFAVLDAPELAVMPAQPVAAERGYVLSAVNYVRSGRQVLHEVSLTLPEGRSLALVGPSGAGKSTLAKLLMRQDDPASGSIRLHGLPLTAWSEDLLRQQLAYVSQQVELFAMSVADNIRLGRPDARDAEVEAVAQAMLCHDFITALPHGYQTRLEQGGRNLSGGQRQRLALARAMLCDAPIVILDEALAFSDIENEALIQQAMSTLVRGRTLVVIAHRLHTIQHCDQIVVLEAGRVVETGRHAALMAAQGRYAALWQALHDVPEEALA</sequence>
<feature type="transmembrane region" description="Helical" evidence="10">
    <location>
        <begin position="172"/>
        <end position="192"/>
    </location>
</feature>
<feature type="transmembrane region" description="Helical" evidence="10">
    <location>
        <begin position="59"/>
        <end position="81"/>
    </location>
</feature>
<feature type="domain" description="ABC transmembrane type-1" evidence="12">
    <location>
        <begin position="32"/>
        <end position="315"/>
    </location>
</feature>
<dbReference type="Gene3D" id="1.20.1560.10">
    <property type="entry name" value="ABC transporter type 1, transmembrane domain"/>
    <property type="match status" value="1"/>
</dbReference>
<dbReference type="PANTHER" id="PTHR24221">
    <property type="entry name" value="ATP-BINDING CASSETTE SUB-FAMILY B"/>
    <property type="match status" value="1"/>
</dbReference>
<dbReference type="Proteomes" id="UP000587991">
    <property type="component" value="Unassembled WGS sequence"/>
</dbReference>
<evidence type="ECO:0000256" key="7">
    <source>
        <dbReference type="ARBA" id="ARBA00022989"/>
    </source>
</evidence>
<evidence type="ECO:0000256" key="6">
    <source>
        <dbReference type="ARBA" id="ARBA00022840"/>
    </source>
</evidence>
<gene>
    <name evidence="13" type="ORF">HF682_12245</name>
</gene>
<organism evidence="13 14">
    <name type="scientific">Leeia aquatica</name>
    <dbReference type="NCBI Taxonomy" id="2725557"/>
    <lineage>
        <taxon>Bacteria</taxon>
        <taxon>Pseudomonadati</taxon>
        <taxon>Pseudomonadota</taxon>
        <taxon>Betaproteobacteria</taxon>
        <taxon>Neisseriales</taxon>
        <taxon>Leeiaceae</taxon>
        <taxon>Leeia</taxon>
    </lineage>
</organism>
<evidence type="ECO:0000256" key="10">
    <source>
        <dbReference type="SAM" id="Phobius"/>
    </source>
</evidence>
<dbReference type="GO" id="GO:0016887">
    <property type="term" value="F:ATP hydrolysis activity"/>
    <property type="evidence" value="ECO:0007669"/>
    <property type="project" value="InterPro"/>
</dbReference>
<dbReference type="Gene3D" id="3.40.50.300">
    <property type="entry name" value="P-loop containing nucleotide triphosphate hydrolases"/>
    <property type="match status" value="1"/>
</dbReference>
<dbReference type="InterPro" id="IPR003439">
    <property type="entry name" value="ABC_transporter-like_ATP-bd"/>
</dbReference>
<dbReference type="RefSeq" id="WP_168877556.1">
    <property type="nucleotide sequence ID" value="NZ_JABAIM010000002.1"/>
</dbReference>
<keyword evidence="8" id="KW-0445">Lipid transport</keyword>
<dbReference type="InterPro" id="IPR003593">
    <property type="entry name" value="AAA+_ATPase"/>
</dbReference>
<dbReference type="Pfam" id="PF00005">
    <property type="entry name" value="ABC_tran"/>
    <property type="match status" value="1"/>
</dbReference>
<dbReference type="InterPro" id="IPR036640">
    <property type="entry name" value="ABC1_TM_sf"/>
</dbReference>
<evidence type="ECO:0000256" key="9">
    <source>
        <dbReference type="ARBA" id="ARBA00023136"/>
    </source>
</evidence>
<keyword evidence="5" id="KW-0547">Nucleotide-binding</keyword>
<name>A0A847SF86_9NEIS</name>
<feature type="transmembrane region" description="Helical" evidence="10">
    <location>
        <begin position="254"/>
        <end position="276"/>
    </location>
</feature>
<dbReference type="SUPFAM" id="SSF52540">
    <property type="entry name" value="P-loop containing nucleoside triphosphate hydrolases"/>
    <property type="match status" value="1"/>
</dbReference>
<keyword evidence="9 10" id="KW-0472">Membrane</keyword>
<feature type="transmembrane region" description="Helical" evidence="10">
    <location>
        <begin position="32"/>
        <end position="53"/>
    </location>
</feature>
<evidence type="ECO:0000256" key="1">
    <source>
        <dbReference type="ARBA" id="ARBA00004651"/>
    </source>
</evidence>
<evidence type="ECO:0000259" key="12">
    <source>
        <dbReference type="PROSITE" id="PS50929"/>
    </source>
</evidence>
<keyword evidence="7 10" id="KW-1133">Transmembrane helix</keyword>
<dbReference type="EMBL" id="JABAIM010000002">
    <property type="protein sequence ID" value="NLR75929.1"/>
    <property type="molecule type" value="Genomic_DNA"/>
</dbReference>
<dbReference type="Pfam" id="PF00664">
    <property type="entry name" value="ABC_membrane"/>
    <property type="match status" value="1"/>
</dbReference>
<dbReference type="PROSITE" id="PS50929">
    <property type="entry name" value="ABC_TM1F"/>
    <property type="match status" value="1"/>
</dbReference>
<evidence type="ECO:0000256" key="4">
    <source>
        <dbReference type="ARBA" id="ARBA00022692"/>
    </source>
</evidence>
<dbReference type="AlphaFoldDB" id="A0A847SF86"/>
<feature type="domain" description="ABC transporter" evidence="11">
    <location>
        <begin position="346"/>
        <end position="579"/>
    </location>
</feature>
<dbReference type="PANTHER" id="PTHR24221:SF654">
    <property type="entry name" value="ATP-BINDING CASSETTE SUB-FAMILY B MEMBER 6"/>
    <property type="match status" value="1"/>
</dbReference>
<dbReference type="InterPro" id="IPR027417">
    <property type="entry name" value="P-loop_NTPase"/>
</dbReference>
<comment type="subcellular location">
    <subcellularLocation>
        <location evidence="1">Cell membrane</location>
        <topology evidence="1">Multi-pass membrane protein</topology>
    </subcellularLocation>
</comment>
<keyword evidence="6 13" id="KW-0067">ATP-binding</keyword>
<dbReference type="GO" id="GO:0005886">
    <property type="term" value="C:plasma membrane"/>
    <property type="evidence" value="ECO:0007669"/>
    <property type="project" value="UniProtKB-SubCell"/>
</dbReference>
<evidence type="ECO:0000259" key="11">
    <source>
        <dbReference type="PROSITE" id="PS50893"/>
    </source>
</evidence>
<evidence type="ECO:0000256" key="3">
    <source>
        <dbReference type="ARBA" id="ARBA00022475"/>
    </source>
</evidence>
<comment type="caution">
    <text evidence="13">The sequence shown here is derived from an EMBL/GenBank/DDBJ whole genome shotgun (WGS) entry which is preliminary data.</text>
</comment>
<dbReference type="InterPro" id="IPR039421">
    <property type="entry name" value="Type_1_exporter"/>
</dbReference>
<dbReference type="PROSITE" id="PS50893">
    <property type="entry name" value="ABC_TRANSPORTER_2"/>
    <property type="match status" value="1"/>
</dbReference>